<feature type="domain" description="ABC transmembrane type-1" evidence="8">
    <location>
        <begin position="96"/>
        <end position="307"/>
    </location>
</feature>
<reference evidence="10" key="1">
    <citation type="submission" date="2016-09" db="EMBL/GenBank/DDBJ databases">
        <authorList>
            <person name="Varghese N."/>
            <person name="Submissions S."/>
        </authorList>
    </citation>
    <scope>NUCLEOTIDE SEQUENCE [LARGE SCALE GENOMIC DNA]</scope>
    <source>
        <strain evidence="10">S5</strain>
    </source>
</reference>
<feature type="transmembrane region" description="Helical" evidence="7">
    <location>
        <begin position="288"/>
        <end position="312"/>
    </location>
</feature>
<evidence type="ECO:0000256" key="3">
    <source>
        <dbReference type="ARBA" id="ARBA00022475"/>
    </source>
</evidence>
<evidence type="ECO:0000256" key="5">
    <source>
        <dbReference type="ARBA" id="ARBA00022989"/>
    </source>
</evidence>
<dbReference type="PANTHER" id="PTHR43163">
    <property type="entry name" value="DIPEPTIDE TRANSPORT SYSTEM PERMEASE PROTEIN DPPB-RELATED"/>
    <property type="match status" value="1"/>
</dbReference>
<comment type="similarity">
    <text evidence="7">Belongs to the binding-protein-dependent transport system permease family.</text>
</comment>
<evidence type="ECO:0000313" key="10">
    <source>
        <dbReference type="Proteomes" id="UP000242949"/>
    </source>
</evidence>
<accession>A0A1G6MLF4</accession>
<dbReference type="Pfam" id="PF19300">
    <property type="entry name" value="BPD_transp_1_N"/>
    <property type="match status" value="1"/>
</dbReference>
<keyword evidence="4 7" id="KW-0812">Transmembrane</keyword>
<dbReference type="SUPFAM" id="SSF161098">
    <property type="entry name" value="MetI-like"/>
    <property type="match status" value="1"/>
</dbReference>
<dbReference type="Gene3D" id="1.10.3720.10">
    <property type="entry name" value="MetI-like"/>
    <property type="match status" value="1"/>
</dbReference>
<dbReference type="RefSeq" id="WP_090797012.1">
    <property type="nucleotide sequence ID" value="NZ_FMYI01000011.1"/>
</dbReference>
<evidence type="ECO:0000313" key="9">
    <source>
        <dbReference type="EMBL" id="SDC56352.1"/>
    </source>
</evidence>
<dbReference type="InterPro" id="IPR000515">
    <property type="entry name" value="MetI-like"/>
</dbReference>
<keyword evidence="5 7" id="KW-1133">Transmembrane helix</keyword>
<dbReference type="InterPro" id="IPR045621">
    <property type="entry name" value="BPD_transp_1_N"/>
</dbReference>
<proteinExistence type="inferred from homology"/>
<dbReference type="PANTHER" id="PTHR43163:SF6">
    <property type="entry name" value="DIPEPTIDE TRANSPORT SYSTEM PERMEASE PROTEIN DPPB-RELATED"/>
    <property type="match status" value="1"/>
</dbReference>
<dbReference type="PROSITE" id="PS50928">
    <property type="entry name" value="ABC_TM1"/>
    <property type="match status" value="1"/>
</dbReference>
<evidence type="ECO:0000256" key="4">
    <source>
        <dbReference type="ARBA" id="ARBA00022692"/>
    </source>
</evidence>
<protein>
    <submittedName>
        <fullName evidence="9">Peptide/nickel transport system permease protein</fullName>
    </submittedName>
</protein>
<dbReference type="Pfam" id="PF00528">
    <property type="entry name" value="BPD_transp_1"/>
    <property type="match status" value="1"/>
</dbReference>
<sequence>MWRLFIRRFVYLIPQLFFLSMIVFWLARFMPGDALTGWIDPNLDSEMIETQRIRLGLNNPWYVQYFDWLNRLVTEGDLGQSFQYQVAVTQLIRSRLFNSLYLGTVTLILTYIIAIPLGVWSGRFQKTWIERWIVRYTNLGLAMPLYILGLLMLFLFGFKLGWFPTSGSVDVNLEVGSLAYYASRIHHLFLPALSIALISSVSLIHYLRSEVIRTKQQPFIQTARVKGVKQSAIYHRHVLKPSLIPIASFFGLELTRLISGTIFIETIYSYPGMGSLFIESIMQRDFTVVVAIVLLFGLTTIIGSFLSDLLLYKLDPRIQVR</sequence>
<keyword evidence="10" id="KW-1185">Reference proteome</keyword>
<evidence type="ECO:0000256" key="2">
    <source>
        <dbReference type="ARBA" id="ARBA00022448"/>
    </source>
</evidence>
<feature type="transmembrane region" description="Helical" evidence="7">
    <location>
        <begin position="9"/>
        <end position="27"/>
    </location>
</feature>
<dbReference type="Proteomes" id="UP000242949">
    <property type="component" value="Unassembled WGS sequence"/>
</dbReference>
<feature type="transmembrane region" description="Helical" evidence="7">
    <location>
        <begin position="243"/>
        <end position="268"/>
    </location>
</feature>
<evidence type="ECO:0000256" key="6">
    <source>
        <dbReference type="ARBA" id="ARBA00023136"/>
    </source>
</evidence>
<dbReference type="InterPro" id="IPR035906">
    <property type="entry name" value="MetI-like_sf"/>
</dbReference>
<keyword evidence="6 7" id="KW-0472">Membrane</keyword>
<feature type="transmembrane region" description="Helical" evidence="7">
    <location>
        <begin position="185"/>
        <end position="207"/>
    </location>
</feature>
<dbReference type="GO" id="GO:0055085">
    <property type="term" value="P:transmembrane transport"/>
    <property type="evidence" value="ECO:0007669"/>
    <property type="project" value="InterPro"/>
</dbReference>
<dbReference type="AlphaFoldDB" id="A0A1G6MLF4"/>
<dbReference type="GO" id="GO:0005886">
    <property type="term" value="C:plasma membrane"/>
    <property type="evidence" value="ECO:0007669"/>
    <property type="project" value="UniProtKB-SubCell"/>
</dbReference>
<evidence type="ECO:0000259" key="8">
    <source>
        <dbReference type="PROSITE" id="PS50928"/>
    </source>
</evidence>
<name>A0A1G6MLF4_9BACI</name>
<gene>
    <name evidence="9" type="ORF">SAMN05421734_11162</name>
</gene>
<feature type="transmembrane region" description="Helical" evidence="7">
    <location>
        <begin position="141"/>
        <end position="165"/>
    </location>
</feature>
<dbReference type="CDD" id="cd06261">
    <property type="entry name" value="TM_PBP2"/>
    <property type="match status" value="1"/>
</dbReference>
<keyword evidence="2 7" id="KW-0813">Transport</keyword>
<dbReference type="OrthoDB" id="9773683at2"/>
<keyword evidence="3" id="KW-1003">Cell membrane</keyword>
<dbReference type="EMBL" id="FMYI01000011">
    <property type="protein sequence ID" value="SDC56352.1"/>
    <property type="molecule type" value="Genomic_DNA"/>
</dbReference>
<comment type="subcellular location">
    <subcellularLocation>
        <location evidence="1 7">Cell membrane</location>
        <topology evidence="1 7">Multi-pass membrane protein</topology>
    </subcellularLocation>
</comment>
<organism evidence="9 10">
    <name type="scientific">Pelagirhabdus alkalitolerans</name>
    <dbReference type="NCBI Taxonomy" id="1612202"/>
    <lineage>
        <taxon>Bacteria</taxon>
        <taxon>Bacillati</taxon>
        <taxon>Bacillota</taxon>
        <taxon>Bacilli</taxon>
        <taxon>Bacillales</taxon>
        <taxon>Bacillaceae</taxon>
        <taxon>Pelagirhabdus</taxon>
    </lineage>
</organism>
<feature type="transmembrane region" description="Helical" evidence="7">
    <location>
        <begin position="100"/>
        <end position="120"/>
    </location>
</feature>
<evidence type="ECO:0000256" key="7">
    <source>
        <dbReference type="RuleBase" id="RU363032"/>
    </source>
</evidence>
<dbReference type="STRING" id="1612202.SAMN05421734_11162"/>
<evidence type="ECO:0000256" key="1">
    <source>
        <dbReference type="ARBA" id="ARBA00004651"/>
    </source>
</evidence>